<dbReference type="FunFam" id="3.20.20.80:FF:000009">
    <property type="entry name" value="O-GlcNAcase BT_4395"/>
    <property type="match status" value="1"/>
</dbReference>
<dbReference type="GO" id="GO:0016231">
    <property type="term" value="F:beta-N-acetylglucosaminidase activity"/>
    <property type="evidence" value="ECO:0007669"/>
    <property type="project" value="TreeGrafter"/>
</dbReference>
<dbReference type="Gene3D" id="3.20.20.80">
    <property type="entry name" value="Glycosidases"/>
    <property type="match status" value="1"/>
</dbReference>
<comment type="catalytic activity">
    <reaction evidence="5">
        <text>3-O-(N-acetyl-beta-D-glucosaminyl)-L-threonyl-[protein] + H2O = L-threonyl-[protein] + N-acetyl-D-glucosamine</text>
        <dbReference type="Rhea" id="RHEA:48892"/>
        <dbReference type="Rhea" id="RHEA-COMP:11060"/>
        <dbReference type="Rhea" id="RHEA-COMP:12252"/>
        <dbReference type="ChEBI" id="CHEBI:15377"/>
        <dbReference type="ChEBI" id="CHEBI:30013"/>
        <dbReference type="ChEBI" id="CHEBI:90840"/>
        <dbReference type="ChEBI" id="CHEBI:506227"/>
        <dbReference type="EC" id="3.2.1.169"/>
    </reaction>
</comment>
<name>A0A8S0YY60_ARCPL</name>
<dbReference type="InterPro" id="IPR051822">
    <property type="entry name" value="Glycosyl_Hydrolase_84"/>
</dbReference>
<dbReference type="Gene3D" id="1.20.58.240">
    <property type="entry name" value="STAT, domain 1"/>
    <property type="match status" value="1"/>
</dbReference>
<protein>
    <recommendedName>
        <fullName evidence="6">protein O-GlcNAcase</fullName>
        <ecNumber evidence="6">3.2.1.169</ecNumber>
    </recommendedName>
    <alternativeName>
        <fullName evidence="3">Beta-N-acetylhexosaminidase</fullName>
    </alternativeName>
    <alternativeName>
        <fullName evidence="7">Beta-hexosaminidase</fullName>
    </alternativeName>
</protein>
<dbReference type="PANTHER" id="PTHR13170:SF16">
    <property type="entry name" value="PROTEIN O-GLCNACASE"/>
    <property type="match status" value="1"/>
</dbReference>
<dbReference type="EC" id="3.2.1.169" evidence="6"/>
<comment type="catalytic activity">
    <reaction evidence="4">
        <text>3-O-(N-acetyl-beta-D-glucosaminyl)-L-seryl-[protein] + H2O = N-acetyl-D-glucosamine + L-seryl-[protein]</text>
        <dbReference type="Rhea" id="RHEA:48876"/>
        <dbReference type="Rhea" id="RHEA-COMP:9863"/>
        <dbReference type="Rhea" id="RHEA-COMP:12251"/>
        <dbReference type="ChEBI" id="CHEBI:15377"/>
        <dbReference type="ChEBI" id="CHEBI:29999"/>
        <dbReference type="ChEBI" id="CHEBI:90838"/>
        <dbReference type="ChEBI" id="CHEBI:506227"/>
        <dbReference type="EC" id="3.2.1.169"/>
    </reaction>
</comment>
<dbReference type="GO" id="GO:0009100">
    <property type="term" value="P:glycoprotein metabolic process"/>
    <property type="evidence" value="ECO:0007669"/>
    <property type="project" value="TreeGrafter"/>
</dbReference>
<dbReference type="InterPro" id="IPR017853">
    <property type="entry name" value="GH"/>
</dbReference>
<dbReference type="EMBL" id="CADEBC010000123">
    <property type="protein sequence ID" value="CAB3222996.1"/>
    <property type="molecule type" value="Genomic_DNA"/>
</dbReference>
<dbReference type="PANTHER" id="PTHR13170">
    <property type="entry name" value="O-GLCNACASE"/>
    <property type="match status" value="1"/>
</dbReference>
<keyword evidence="2" id="KW-0326">Glycosidase</keyword>
<dbReference type="InterPro" id="IPR016181">
    <property type="entry name" value="Acyl_CoA_acyltransferase"/>
</dbReference>
<keyword evidence="10" id="KW-1185">Reference proteome</keyword>
<dbReference type="OrthoDB" id="9975416at2759"/>
<keyword evidence="1" id="KW-0378">Hydrolase</keyword>
<dbReference type="Gene3D" id="3.40.630.30">
    <property type="match status" value="1"/>
</dbReference>
<proteinExistence type="predicted"/>
<accession>A0A8S0YY60</accession>
<evidence type="ECO:0000256" key="5">
    <source>
        <dbReference type="ARBA" id="ARBA00052136"/>
    </source>
</evidence>
<evidence type="ECO:0000259" key="8">
    <source>
        <dbReference type="PROSITE" id="PS52009"/>
    </source>
</evidence>
<evidence type="ECO:0000256" key="2">
    <source>
        <dbReference type="ARBA" id="ARBA00023295"/>
    </source>
</evidence>
<dbReference type="Proteomes" id="UP000494106">
    <property type="component" value="Unassembled WGS sequence"/>
</dbReference>
<sequence length="1980" mass="219419">MSESSPDEPSSKRKDFICGVVEGFYGRPWTTEQRKDLFQKLKKWGMDMYVYAPKDDYKHRAYWRELYTVEEAEHLTSLITAAKAQGIVFCYALSPGLDITYSNQKEITTLKRKLEQVSQFGCTCFALLFDDIEPEMSEADKQIFQSFAHAQVSVTNEIHQHLGCPRFLLCPTQYCSTRAVPTVNNSEYLNTLGTKLSQQIDIMWTGPKVISKTLTTECIEEITQVLRRPPVIWDNLHANDYDQKRIFLGPYCGRSPELIPLLRGVLTNPNCEYNANMIPIWTLAHWASCSLDAPAHMEAVSWDIKLEREGEQGVCEDEVPLTLGKHVYHHRQALRQAIDEWLPEFAIPKTAQGPVIKPQPTVTGNLLPPVPIIPILPSVNTCMSLMTATHNTSTTSTADMTPAIPTVNTSQLQALADVCSASNDRPILSTRVSPIETLNPVPNPVMNSLVSPTKVILNESIPNPIIPIASSNMSIPSEIPVSTLPVPILGLKALEESGHKVDMNKTEDTLLSDSILENESFERLKKVQGGDDLDQIIVDDVEAQVEEQQRNGDMSIGDTPQTLSPSRVSIVETGVEPLDVDPPSAAATDSDVIMNDGMSENGSMQVEPSHSPLSTDMIIEPLDAVEPSEVVDEVVEGEECAGQALTADDLVLLCDLFYLPFEHGSRGLRLLHDYHWLTAHAASMLPRGAKTETSEWRRRRSRFAWWMCRTRRLARRLAQAHNRELHAELQPYVWDLCAVLALLDGFLRWLELGKFPPNIAANTQGSYTWFSKGWREAFESGAQEPWVFRGGLTADLRRLLPVECTSDALRPLAPLPHPPLTVRPYTAGDELQVLSPHCRALHPPITVRPYTAGDELQVLSPHCRALHPPITVRPYTAGDELQVLSPHCRALHPPITVRPYTAGDELQVLSPHCRALHPPITVRPYTAGDELQVLSPHCRALHPPLTVRPYTAGDELQVLSPHCRALHPPITVRPYTAGDELQVLSPHCRALHPPLTVRPYTAGDELQVLSPHCRALHPPITVRPYTAGDELQVLSPHCRALHPPLTVRPYTAGDELQVLSPHCRALHPPITVRPYTAGDELQVLSPHCRALHPPLTVRPYTAGDELQVLSPHCRALHPPITVRPYTAGDELQVLSPHCRALHPPLTVRPYTAGDELQVLSPHCRALHPPITVRPYTAGDELQVLSPHCRALHPPLTVRPYTAGDELQVLSPHCRALHPPLTVRPYTAGDELQVLSPHCRALHPPLTVRPYTAGDELQVLSPHCRALHPPLTVRPYTAGDELQVLSPHCRALHPPLTVRPYTAGDELQVLSPHCRALHPPLTVRPYTAGDELQVLSPHCRALHPPLTVRPYTAGDELQVLSPHCRALHPPLTVRPYTAGDELQVLSPHCRALHPPLTVRPYTAGDELQVLSPHCRALHPPLTVRPYTAGDELQVLSPHCRALHPPLTVRPYTAGDELQVLSPHCRALHPPLTVRPYTAGDELQVLSPHCRALHPPLTVRPYTAGDELQVLSPHCRALHPPLTVRPYTAGDELQVLSPHCRALHPPLTVRPYTAGDELQVLSPHCRALHPPLTVRPYTAGDELQVLSPHCRALHPPLTVRPYTAGDELQVLSPHCRALHPPLTVRPYTAGDELQVLSPHCRALHPPLTVRPYTAGDELQVLSPHCRALHPPLTVRPYTAGDELQVLSPHCRALHPPLTVRPYTAGDELQVLSPHCRALHPPLTVRPYTAGDELQVLSPHCRALHPPLTVRPYTAGDELQVCAICHKTCRDGSDCSDLFPSDLQTLPADRLVAPFLTLTPEFCMVIEDDEEVIPYELGSADLEDGPEKPAREPRINGMKPEIVGYACAALNSKDFYKRQEVAWIPEMCTKYPEELTEREDLSQAAKECVRHFHQFGSWGRAPESVTRAHPALLTCCVLAPCRDPLAPARLLTCLLAALRANGASGVHACINSTDHYLHQFYSKLGFVEAARGAGGRVYLTRAF</sequence>
<dbReference type="SUPFAM" id="SSF55729">
    <property type="entry name" value="Acyl-CoA N-acyltransferases (Nat)"/>
    <property type="match status" value="1"/>
</dbReference>
<dbReference type="Pfam" id="PF07555">
    <property type="entry name" value="NAGidase"/>
    <property type="match status" value="1"/>
</dbReference>
<evidence type="ECO:0000256" key="3">
    <source>
        <dbReference type="ARBA" id="ARBA00030512"/>
    </source>
</evidence>
<evidence type="ECO:0000256" key="6">
    <source>
        <dbReference type="ARBA" id="ARBA00066938"/>
    </source>
</evidence>
<dbReference type="InterPro" id="IPR011496">
    <property type="entry name" value="O-GlcNAcase_cat"/>
</dbReference>
<dbReference type="PROSITE" id="PS52009">
    <property type="entry name" value="GH84"/>
    <property type="match status" value="1"/>
</dbReference>
<evidence type="ECO:0000313" key="9">
    <source>
        <dbReference type="EMBL" id="CAB3222996.1"/>
    </source>
</evidence>
<organism evidence="9 10">
    <name type="scientific">Arctia plantaginis</name>
    <name type="common">Wood tiger moth</name>
    <name type="synonym">Phalaena plantaginis</name>
    <dbReference type="NCBI Taxonomy" id="874455"/>
    <lineage>
        <taxon>Eukaryota</taxon>
        <taxon>Metazoa</taxon>
        <taxon>Ecdysozoa</taxon>
        <taxon>Arthropoda</taxon>
        <taxon>Hexapoda</taxon>
        <taxon>Insecta</taxon>
        <taxon>Pterygota</taxon>
        <taxon>Neoptera</taxon>
        <taxon>Endopterygota</taxon>
        <taxon>Lepidoptera</taxon>
        <taxon>Glossata</taxon>
        <taxon>Ditrysia</taxon>
        <taxon>Noctuoidea</taxon>
        <taxon>Erebidae</taxon>
        <taxon>Arctiinae</taxon>
        <taxon>Arctia</taxon>
    </lineage>
</organism>
<reference evidence="9 10" key="1">
    <citation type="submission" date="2020-04" db="EMBL/GenBank/DDBJ databases">
        <authorList>
            <person name="Wallbank WR R."/>
            <person name="Pardo Diaz C."/>
            <person name="Kozak K."/>
            <person name="Martin S."/>
            <person name="Jiggins C."/>
            <person name="Moest M."/>
            <person name="Warren A I."/>
            <person name="Byers J.R.P. K."/>
            <person name="Montejo-Kovacevich G."/>
            <person name="Yen C E."/>
        </authorList>
    </citation>
    <scope>NUCLEOTIDE SEQUENCE [LARGE SCALE GENOMIC DNA]</scope>
</reference>
<dbReference type="SUPFAM" id="SSF51445">
    <property type="entry name" value="(Trans)glycosidases"/>
    <property type="match status" value="1"/>
</dbReference>
<evidence type="ECO:0000256" key="4">
    <source>
        <dbReference type="ARBA" id="ARBA00050933"/>
    </source>
</evidence>
<evidence type="ECO:0000313" key="10">
    <source>
        <dbReference type="Proteomes" id="UP000494106"/>
    </source>
</evidence>
<feature type="domain" description="GH84" evidence="8">
    <location>
        <begin position="16"/>
        <end position="291"/>
    </location>
</feature>
<evidence type="ECO:0000256" key="7">
    <source>
        <dbReference type="ARBA" id="ARBA00076634"/>
    </source>
</evidence>
<comment type="caution">
    <text evidence="9">The sequence shown here is derived from an EMBL/GenBank/DDBJ whole genome shotgun (WGS) entry which is preliminary data.</text>
</comment>
<gene>
    <name evidence="9" type="ORF">APLA_LOCUS1416</name>
</gene>
<evidence type="ECO:0000256" key="1">
    <source>
        <dbReference type="ARBA" id="ARBA00022801"/>
    </source>
</evidence>
<dbReference type="GO" id="GO:0102571">
    <property type="term" value="F:[protein]-3-O-(N-acetyl-D-glucosaminyl)-L-serine/L-threonine O-N-acetyl-alpha-D-glucosaminase activity"/>
    <property type="evidence" value="ECO:0007669"/>
    <property type="project" value="UniProtKB-EC"/>
</dbReference>